<organism evidence="1">
    <name type="scientific">marine metagenome</name>
    <dbReference type="NCBI Taxonomy" id="408172"/>
    <lineage>
        <taxon>unclassified sequences</taxon>
        <taxon>metagenomes</taxon>
        <taxon>ecological metagenomes</taxon>
    </lineage>
</organism>
<proteinExistence type="predicted"/>
<evidence type="ECO:0000313" key="1">
    <source>
        <dbReference type="EMBL" id="SVC75427.1"/>
    </source>
</evidence>
<dbReference type="AlphaFoldDB" id="A0A382PRF4"/>
<name>A0A382PRF4_9ZZZZ</name>
<reference evidence="1" key="1">
    <citation type="submission" date="2018-05" db="EMBL/GenBank/DDBJ databases">
        <authorList>
            <person name="Lanie J.A."/>
            <person name="Ng W.-L."/>
            <person name="Kazmierczak K.M."/>
            <person name="Andrzejewski T.M."/>
            <person name="Davidsen T.M."/>
            <person name="Wayne K.J."/>
            <person name="Tettelin H."/>
            <person name="Glass J.I."/>
            <person name="Rusch D."/>
            <person name="Podicherti R."/>
            <person name="Tsui H.-C.T."/>
            <person name="Winkler M.E."/>
        </authorList>
    </citation>
    <scope>NUCLEOTIDE SEQUENCE</scope>
</reference>
<gene>
    <name evidence="1" type="ORF">METZ01_LOCUS328281</name>
</gene>
<sequence>MFFVISIIGFFPEWCSSRWSKQENNLNLLTIFFAVLNIPKSS</sequence>
<protein>
    <submittedName>
        <fullName evidence="1">Uncharacterized protein</fullName>
    </submittedName>
</protein>
<dbReference type="EMBL" id="UINC01108943">
    <property type="protein sequence ID" value="SVC75427.1"/>
    <property type="molecule type" value="Genomic_DNA"/>
</dbReference>
<accession>A0A382PRF4</accession>